<evidence type="ECO:0000256" key="9">
    <source>
        <dbReference type="ARBA" id="ARBA00022723"/>
    </source>
</evidence>
<organism evidence="25 26">
    <name type="scientific">Acaromyces ingoldii</name>
    <dbReference type="NCBI Taxonomy" id="215250"/>
    <lineage>
        <taxon>Eukaryota</taxon>
        <taxon>Fungi</taxon>
        <taxon>Dikarya</taxon>
        <taxon>Basidiomycota</taxon>
        <taxon>Ustilaginomycotina</taxon>
        <taxon>Exobasidiomycetes</taxon>
        <taxon>Exobasidiales</taxon>
        <taxon>Cryptobasidiaceae</taxon>
        <taxon>Acaromyces</taxon>
    </lineage>
</organism>
<feature type="transmembrane region" description="Helical" evidence="22">
    <location>
        <begin position="463"/>
        <end position="484"/>
    </location>
</feature>
<evidence type="ECO:0000256" key="1">
    <source>
        <dbReference type="ARBA" id="ARBA00001941"/>
    </source>
</evidence>
<evidence type="ECO:0000256" key="12">
    <source>
        <dbReference type="ARBA" id="ARBA00023024"/>
    </source>
</evidence>
<keyword evidence="11 25" id="KW-0378">Hydrolase</keyword>
<dbReference type="InterPro" id="IPR011330">
    <property type="entry name" value="Glyco_hydro/deAcase_b/a-brl"/>
</dbReference>
<dbReference type="STRING" id="215250.A0A316YEP9"/>
<evidence type="ECO:0000256" key="19">
    <source>
        <dbReference type="ARBA" id="ARBA00023326"/>
    </source>
</evidence>
<dbReference type="InterPro" id="IPR002509">
    <property type="entry name" value="NODB_dom"/>
</dbReference>
<evidence type="ECO:0000256" key="10">
    <source>
        <dbReference type="ARBA" id="ARBA00022729"/>
    </source>
</evidence>
<dbReference type="GO" id="GO:0009272">
    <property type="term" value="P:fungal-type cell wall biogenesis"/>
    <property type="evidence" value="ECO:0007669"/>
    <property type="project" value="UniProtKB-ARBA"/>
</dbReference>
<dbReference type="GO" id="GO:0004099">
    <property type="term" value="F:chitin deacetylase activity"/>
    <property type="evidence" value="ECO:0007669"/>
    <property type="project" value="UniProtKB-EC"/>
</dbReference>
<keyword evidence="10 23" id="KW-0732">Signal</keyword>
<name>A0A316YEP9_9BASI</name>
<dbReference type="RefSeq" id="XP_025374840.1">
    <property type="nucleotide sequence ID" value="XM_025518967.1"/>
</dbReference>
<evidence type="ECO:0000256" key="8">
    <source>
        <dbReference type="ARBA" id="ARBA00022622"/>
    </source>
</evidence>
<dbReference type="InParanoid" id="A0A316YEP9"/>
<evidence type="ECO:0000256" key="7">
    <source>
        <dbReference type="ARBA" id="ARBA00022525"/>
    </source>
</evidence>
<evidence type="ECO:0000256" key="17">
    <source>
        <dbReference type="ARBA" id="ARBA00023288"/>
    </source>
</evidence>
<reference evidence="25" key="1">
    <citation type="journal article" date="2018" name="Mol. Biol. Evol.">
        <title>Broad Genomic Sampling Reveals a Smut Pathogenic Ancestry of the Fungal Clade Ustilaginomycotina.</title>
        <authorList>
            <person name="Kijpornyongpan T."/>
            <person name="Mondo S.J."/>
            <person name="Barry K."/>
            <person name="Sandor L."/>
            <person name="Lee J."/>
            <person name="Lipzen A."/>
            <person name="Pangilinan J."/>
            <person name="LaButti K."/>
            <person name="Hainaut M."/>
            <person name="Henrissat B."/>
            <person name="Grigoriev I.V."/>
            <person name="Spatafora J.W."/>
            <person name="Aime M.C."/>
        </authorList>
    </citation>
    <scope>NUCLEOTIDE SEQUENCE [LARGE SCALE GENOMIC DNA]</scope>
    <source>
        <strain evidence="25">MCA 4198</strain>
    </source>
</reference>
<evidence type="ECO:0000256" key="22">
    <source>
        <dbReference type="SAM" id="Phobius"/>
    </source>
</evidence>
<keyword evidence="13 22" id="KW-0472">Membrane</keyword>
<keyword evidence="18" id="KW-0961">Cell wall biogenesis/degradation</keyword>
<keyword evidence="22" id="KW-1133">Transmembrane helix</keyword>
<keyword evidence="15" id="KW-0119">Carbohydrate metabolism</keyword>
<keyword evidence="19" id="KW-0624">Polysaccharide degradation</keyword>
<evidence type="ECO:0000256" key="20">
    <source>
        <dbReference type="ARBA" id="ARBA00024056"/>
    </source>
</evidence>
<keyword evidence="5" id="KW-1003">Cell membrane</keyword>
<evidence type="ECO:0000256" key="11">
    <source>
        <dbReference type="ARBA" id="ARBA00022801"/>
    </source>
</evidence>
<evidence type="ECO:0000313" key="25">
    <source>
        <dbReference type="EMBL" id="PWN87642.1"/>
    </source>
</evidence>
<keyword evidence="7" id="KW-0964">Secreted</keyword>
<evidence type="ECO:0000256" key="2">
    <source>
        <dbReference type="ARBA" id="ARBA00004191"/>
    </source>
</evidence>
<keyword evidence="16" id="KW-0170">Cobalt</keyword>
<evidence type="ECO:0000256" key="3">
    <source>
        <dbReference type="ARBA" id="ARBA00004609"/>
    </source>
</evidence>
<comment type="similarity">
    <text evidence="4">Belongs to the polysaccharide deacetylase family.</text>
</comment>
<dbReference type="GO" id="GO:0046872">
    <property type="term" value="F:metal ion binding"/>
    <property type="evidence" value="ECO:0007669"/>
    <property type="project" value="UniProtKB-KW"/>
</dbReference>
<dbReference type="Gene3D" id="3.20.20.370">
    <property type="entry name" value="Glycoside hydrolase/deacetylase"/>
    <property type="match status" value="1"/>
</dbReference>
<keyword evidence="9" id="KW-0479">Metal-binding</keyword>
<dbReference type="GO" id="GO:0098552">
    <property type="term" value="C:side of membrane"/>
    <property type="evidence" value="ECO:0007669"/>
    <property type="project" value="UniProtKB-KW"/>
</dbReference>
<evidence type="ECO:0000256" key="13">
    <source>
        <dbReference type="ARBA" id="ARBA00023136"/>
    </source>
</evidence>
<sequence length="485" mass="50967">MRAVLLSALALVAGASAHIGRPRHGCTESHLLAKRQGGTVASESQLTNPTQECTAYSVPGIDANFLKLFPQPWTVTPAEILAGDNEALQYMQGINASGVIPTSIGVRGAQNEQAWAGAGLAGTYDIPGDPDCWWTDKGCTTPKHPNLIADVETCPEPETWGYSVDDGPNCTQNALYDFWKQQNQKVSLMFIGSNVVNWPLQAQRAITDGHHVCAHTWSHKYMTSLTTDQAFAELWYTIKAIKYVMGITPTCWRPPYGDVDDRIRGIAQGLGLRTIMWSHDTNDYNIQPYGAQPTASIQANYQSIEAVGSSPAAATGGIIVLQHELEDAVMSLAIAEYPNIKKNFKSIVPVNTCLNITKPYYEDYTFPDFEDYVGGKIDPSPSGQSSIAIGSTSYTITPLTYAASSSAAGSVGTAAAAGGSSSAATSAFSAPTAPGATPVNTAGAAAATVISSQQAGSSSKSSGAAVTLVPGLFVFVAALVGAALC</sequence>
<dbReference type="GO" id="GO:0000272">
    <property type="term" value="P:polysaccharide catabolic process"/>
    <property type="evidence" value="ECO:0007669"/>
    <property type="project" value="UniProtKB-KW"/>
</dbReference>
<protein>
    <recommendedName>
        <fullName evidence="20">chitin deacetylase</fullName>
        <ecNumber evidence="20">3.5.1.41</ecNumber>
    </recommendedName>
</protein>
<dbReference type="PROSITE" id="PS51677">
    <property type="entry name" value="NODB"/>
    <property type="match status" value="1"/>
</dbReference>
<feature type="signal peptide" evidence="23">
    <location>
        <begin position="1"/>
        <end position="17"/>
    </location>
</feature>
<keyword evidence="14" id="KW-0325">Glycoprotein</keyword>
<evidence type="ECO:0000256" key="15">
    <source>
        <dbReference type="ARBA" id="ARBA00023277"/>
    </source>
</evidence>
<dbReference type="GO" id="GO:0006032">
    <property type="term" value="P:chitin catabolic process"/>
    <property type="evidence" value="ECO:0007669"/>
    <property type="project" value="UniProtKB-KW"/>
</dbReference>
<evidence type="ECO:0000256" key="5">
    <source>
        <dbReference type="ARBA" id="ARBA00022475"/>
    </source>
</evidence>
<feature type="domain" description="NodB homology" evidence="24">
    <location>
        <begin position="158"/>
        <end position="353"/>
    </location>
</feature>
<evidence type="ECO:0000256" key="14">
    <source>
        <dbReference type="ARBA" id="ARBA00023180"/>
    </source>
</evidence>
<dbReference type="Pfam" id="PF01522">
    <property type="entry name" value="Polysacc_deac_1"/>
    <property type="match status" value="1"/>
</dbReference>
<evidence type="ECO:0000259" key="24">
    <source>
        <dbReference type="PROSITE" id="PS51677"/>
    </source>
</evidence>
<comment type="subcellular location">
    <subcellularLocation>
        <location evidence="3">Cell membrane</location>
        <topology evidence="3">Lipid-anchor</topology>
        <topology evidence="3">GPI-anchor</topology>
    </subcellularLocation>
    <subcellularLocation>
        <location evidence="2">Secreted</location>
        <location evidence="2">Cell wall</location>
    </subcellularLocation>
</comment>
<dbReference type="PANTHER" id="PTHR10587">
    <property type="entry name" value="GLYCOSYL TRANSFERASE-RELATED"/>
    <property type="match status" value="1"/>
</dbReference>
<keyword evidence="6" id="KW-0134">Cell wall</keyword>
<accession>A0A316YEP9</accession>
<dbReference type="AlphaFoldDB" id="A0A316YEP9"/>
<dbReference type="GeneID" id="37040883"/>
<gene>
    <name evidence="25" type="ORF">FA10DRAFT_234031</name>
</gene>
<proteinExistence type="inferred from homology"/>
<dbReference type="EC" id="3.5.1.41" evidence="20"/>
<keyword evidence="17" id="KW-0449">Lipoprotein</keyword>
<dbReference type="FunFam" id="3.20.20.370:FF:000004">
    <property type="entry name" value="Related to Chitin deacetylase"/>
    <property type="match status" value="1"/>
</dbReference>
<evidence type="ECO:0000256" key="4">
    <source>
        <dbReference type="ARBA" id="ARBA00010973"/>
    </source>
</evidence>
<dbReference type="GO" id="GO:0005886">
    <property type="term" value="C:plasma membrane"/>
    <property type="evidence" value="ECO:0007669"/>
    <property type="project" value="UniProtKB-SubCell"/>
</dbReference>
<keyword evidence="8" id="KW-0336">GPI-anchor</keyword>
<dbReference type="PANTHER" id="PTHR10587:SF98">
    <property type="entry name" value="CHITIN DEACETYLASE"/>
    <property type="match status" value="1"/>
</dbReference>
<evidence type="ECO:0000313" key="26">
    <source>
        <dbReference type="Proteomes" id="UP000245768"/>
    </source>
</evidence>
<evidence type="ECO:0000256" key="23">
    <source>
        <dbReference type="SAM" id="SignalP"/>
    </source>
</evidence>
<dbReference type="EMBL" id="KZ819639">
    <property type="protein sequence ID" value="PWN87642.1"/>
    <property type="molecule type" value="Genomic_DNA"/>
</dbReference>
<evidence type="ECO:0000256" key="6">
    <source>
        <dbReference type="ARBA" id="ARBA00022512"/>
    </source>
</evidence>
<dbReference type="OrthoDB" id="407355at2759"/>
<comment type="catalytic activity">
    <reaction evidence="21">
        <text>[(1-&gt;4)-N-acetyl-beta-D-glucosaminyl](n) + n H2O = chitosan + n acetate</text>
        <dbReference type="Rhea" id="RHEA:10464"/>
        <dbReference type="Rhea" id="RHEA-COMP:9593"/>
        <dbReference type="Rhea" id="RHEA-COMP:9597"/>
        <dbReference type="ChEBI" id="CHEBI:15377"/>
        <dbReference type="ChEBI" id="CHEBI:17029"/>
        <dbReference type="ChEBI" id="CHEBI:30089"/>
        <dbReference type="ChEBI" id="CHEBI:57704"/>
        <dbReference type="EC" id="3.5.1.41"/>
    </reaction>
    <physiologicalReaction direction="left-to-right" evidence="21">
        <dbReference type="Rhea" id="RHEA:10465"/>
    </physiologicalReaction>
</comment>
<dbReference type="GO" id="GO:0071555">
    <property type="term" value="P:cell wall organization"/>
    <property type="evidence" value="ECO:0007669"/>
    <property type="project" value="UniProtKB-KW"/>
</dbReference>
<keyword evidence="12" id="KW-0146">Chitin degradation</keyword>
<dbReference type="SUPFAM" id="SSF88713">
    <property type="entry name" value="Glycoside hydrolase/deacetylase"/>
    <property type="match status" value="1"/>
</dbReference>
<keyword evidence="26" id="KW-1185">Reference proteome</keyword>
<evidence type="ECO:0000256" key="21">
    <source>
        <dbReference type="ARBA" id="ARBA00048494"/>
    </source>
</evidence>
<feature type="chain" id="PRO_5016351214" description="chitin deacetylase" evidence="23">
    <location>
        <begin position="18"/>
        <end position="485"/>
    </location>
</feature>
<dbReference type="InterPro" id="IPR050248">
    <property type="entry name" value="Polysacc_deacetylase_ArnD"/>
</dbReference>
<dbReference type="Proteomes" id="UP000245768">
    <property type="component" value="Unassembled WGS sequence"/>
</dbReference>
<evidence type="ECO:0000256" key="16">
    <source>
        <dbReference type="ARBA" id="ARBA00023285"/>
    </source>
</evidence>
<evidence type="ECO:0000256" key="18">
    <source>
        <dbReference type="ARBA" id="ARBA00023316"/>
    </source>
</evidence>
<keyword evidence="22" id="KW-0812">Transmembrane</keyword>
<comment type="cofactor">
    <cofactor evidence="1">
        <name>Co(2+)</name>
        <dbReference type="ChEBI" id="CHEBI:48828"/>
    </cofactor>
</comment>